<dbReference type="Gene3D" id="3.30.420.150">
    <property type="entry name" value="Exopolyphosphatase. Domain 2"/>
    <property type="match status" value="1"/>
</dbReference>
<keyword evidence="2" id="KW-0378">Hydrolase</keyword>
<comment type="similarity">
    <text evidence="1">Belongs to the GDA1/CD39 NTPase family.</text>
</comment>
<evidence type="ECO:0000256" key="3">
    <source>
        <dbReference type="PIRSR" id="PIRSR600407-1"/>
    </source>
</evidence>
<protein>
    <submittedName>
        <fullName evidence="7">Nucleoside-diphosphatase uda-1</fullName>
    </submittedName>
</protein>
<dbReference type="PANTHER" id="PTHR11782:SF127">
    <property type="entry name" value="NTPASE, ISOFORM F"/>
    <property type="match status" value="1"/>
</dbReference>
<keyword evidence="4" id="KW-0547">Nucleotide-binding</keyword>
<dbReference type="GO" id="GO:0016787">
    <property type="term" value="F:hydrolase activity"/>
    <property type="evidence" value="ECO:0007669"/>
    <property type="project" value="UniProtKB-KW"/>
</dbReference>
<dbReference type="InterPro" id="IPR000407">
    <property type="entry name" value="GDA1_CD39_NTPase"/>
</dbReference>
<organism evidence="6 7">
    <name type="scientific">Haemonchus contortus</name>
    <name type="common">Barber pole worm</name>
    <dbReference type="NCBI Taxonomy" id="6289"/>
    <lineage>
        <taxon>Eukaryota</taxon>
        <taxon>Metazoa</taxon>
        <taxon>Ecdysozoa</taxon>
        <taxon>Nematoda</taxon>
        <taxon>Chromadorea</taxon>
        <taxon>Rhabditida</taxon>
        <taxon>Rhabditina</taxon>
        <taxon>Rhabditomorpha</taxon>
        <taxon>Strongyloidea</taxon>
        <taxon>Trichostrongylidae</taxon>
        <taxon>Haemonchus</taxon>
    </lineage>
</organism>
<evidence type="ECO:0000256" key="5">
    <source>
        <dbReference type="SAM" id="SignalP"/>
    </source>
</evidence>
<dbReference type="GO" id="GO:0005524">
    <property type="term" value="F:ATP binding"/>
    <property type="evidence" value="ECO:0007669"/>
    <property type="project" value="UniProtKB-KW"/>
</dbReference>
<dbReference type="Pfam" id="PF01150">
    <property type="entry name" value="GDA1_CD39"/>
    <property type="match status" value="1"/>
</dbReference>
<evidence type="ECO:0000256" key="1">
    <source>
        <dbReference type="ARBA" id="ARBA00009283"/>
    </source>
</evidence>
<dbReference type="OrthoDB" id="6372431at2759"/>
<feature type="signal peptide" evidence="5">
    <location>
        <begin position="1"/>
        <end position="21"/>
    </location>
</feature>
<dbReference type="Gene3D" id="3.30.420.40">
    <property type="match status" value="1"/>
</dbReference>
<sequence>MIRCSFIFISFCISIIISTKSRLEEYYCYNSGILQSAPCRLFAIVFDAGSTGTRLHLYRFLHNTDRNGIPFKVEEEIFREVKPGLSSFSGNPTAAAASIRSLLDTAQKHVPIFMWDKTPITLKATAGLRLLPGDLADDILDAVENVIANSGFFVVPDAVGIMSGSDEGMYSWFTLNILLNKLYSDDAVHPYHPEPSRSVAAFDLGGGSTQLTFWPEDRHMFDFYPEYERDIDFFGYRMRLFTHSFLGNGLVAARLNVLVEDSGSDPSVVSQLDSPCMPASFEIREWEYGLKKWAIRGSPTYSFASCYTSVRNFIDQSGIMKLKALRGKVIYLFSYFYDRGLNAGLVKENHGGEVKLKDFKAAAQKACLRKAEELGGFHWMPWQCHDLTYIYSLLHDGYGFDDTQPLFLAKKLKGMEVAWGLGLSHSLVHEFHKTQKLSTAAERGNVTVVDQIMSFIYSGTNNVLSYLNIIS</sequence>
<proteinExistence type="inferred from homology"/>
<feature type="binding site" evidence="4">
    <location>
        <begin position="206"/>
        <end position="210"/>
    </location>
    <ligand>
        <name>ATP</name>
        <dbReference type="ChEBI" id="CHEBI:30616"/>
    </ligand>
</feature>
<dbReference type="PANTHER" id="PTHR11782">
    <property type="entry name" value="ADENOSINE/GUANOSINE DIPHOSPHATASE"/>
    <property type="match status" value="1"/>
</dbReference>
<dbReference type="CDD" id="cd24046">
    <property type="entry name" value="ASKHA_NBD_NTPDase5-like"/>
    <property type="match status" value="1"/>
</dbReference>
<keyword evidence="6" id="KW-1185">Reference proteome</keyword>
<keyword evidence="4" id="KW-0067">ATP-binding</keyword>
<feature type="chain" id="PRO_5029865869" evidence="5">
    <location>
        <begin position="22"/>
        <end position="471"/>
    </location>
</feature>
<evidence type="ECO:0000256" key="4">
    <source>
        <dbReference type="PIRSR" id="PIRSR600407-2"/>
    </source>
</evidence>
<evidence type="ECO:0000313" key="6">
    <source>
        <dbReference type="Proteomes" id="UP000025227"/>
    </source>
</evidence>
<evidence type="ECO:0000313" key="7">
    <source>
        <dbReference type="WBParaSite" id="HCON_00134860-00001"/>
    </source>
</evidence>
<dbReference type="Proteomes" id="UP000025227">
    <property type="component" value="Unplaced"/>
</dbReference>
<evidence type="ECO:0000256" key="2">
    <source>
        <dbReference type="ARBA" id="ARBA00022801"/>
    </source>
</evidence>
<accession>A0A7I4YRW4</accession>
<feature type="active site" description="Proton acceptor" evidence="3">
    <location>
        <position position="167"/>
    </location>
</feature>
<dbReference type="OMA" id="WTCRIKE"/>
<keyword evidence="5" id="KW-0732">Signal</keyword>
<dbReference type="WBParaSite" id="HCON_00134860-00001">
    <property type="protein sequence ID" value="HCON_00134860-00001"/>
    <property type="gene ID" value="HCON_00134860"/>
</dbReference>
<name>A0A7I4YRW4_HAECO</name>
<reference evidence="7" key="1">
    <citation type="submission" date="2020-12" db="UniProtKB">
        <authorList>
            <consortium name="WormBaseParasite"/>
        </authorList>
    </citation>
    <scope>IDENTIFICATION</scope>
    <source>
        <strain evidence="7">MHco3</strain>
    </source>
</reference>
<dbReference type="AlphaFoldDB" id="A0A7I4YRW4"/>